<evidence type="ECO:0000313" key="10">
    <source>
        <dbReference type="Proteomes" id="UP000182379"/>
    </source>
</evidence>
<dbReference type="PIRSF" id="PIRSF006091">
    <property type="entry name" value="E_trnsport_RnfG"/>
    <property type="match status" value="1"/>
</dbReference>
<evidence type="ECO:0000256" key="4">
    <source>
        <dbReference type="ARBA" id="ARBA00022643"/>
    </source>
</evidence>
<dbReference type="EC" id="7.-.-.-" evidence="6"/>
<protein>
    <recommendedName>
        <fullName evidence="6">Ion-translocating oxidoreductase complex subunit G</fullName>
        <ecNumber evidence="6">7.-.-.-</ecNumber>
    </recommendedName>
    <alternativeName>
        <fullName evidence="6">Rnf electron transport complex subunit G</fullName>
    </alternativeName>
</protein>
<keyword evidence="3 6" id="KW-0285">Flavoprotein</keyword>
<dbReference type="GO" id="GO:0010181">
    <property type="term" value="F:FMN binding"/>
    <property type="evidence" value="ECO:0007669"/>
    <property type="project" value="InterPro"/>
</dbReference>
<dbReference type="Proteomes" id="UP000182379">
    <property type="component" value="Unassembled WGS sequence"/>
</dbReference>
<dbReference type="GO" id="GO:0005886">
    <property type="term" value="C:plasma membrane"/>
    <property type="evidence" value="ECO:0007669"/>
    <property type="project" value="UniProtKB-SubCell"/>
</dbReference>
<organism evidence="9 10">
    <name type="scientific">Acidaminococcus fermentans</name>
    <dbReference type="NCBI Taxonomy" id="905"/>
    <lineage>
        <taxon>Bacteria</taxon>
        <taxon>Bacillati</taxon>
        <taxon>Bacillota</taxon>
        <taxon>Negativicutes</taxon>
        <taxon>Acidaminococcales</taxon>
        <taxon>Acidaminococcaceae</taxon>
        <taxon>Acidaminococcus</taxon>
    </lineage>
</organism>
<proteinExistence type="inferred from homology"/>
<dbReference type="RefSeq" id="WP_012937511.1">
    <property type="nucleotide sequence ID" value="NZ_CALAKB010000006.1"/>
</dbReference>
<evidence type="ECO:0000256" key="6">
    <source>
        <dbReference type="HAMAP-Rule" id="MF_00479"/>
    </source>
</evidence>
<name>A0A1H2W1U6_ACIFE</name>
<dbReference type="PANTHER" id="PTHR36118">
    <property type="entry name" value="ION-TRANSLOCATING OXIDOREDUCTASE COMPLEX SUBUNIT G"/>
    <property type="match status" value="1"/>
</dbReference>
<keyword evidence="6" id="KW-0472">Membrane</keyword>
<dbReference type="NCBIfam" id="TIGR01947">
    <property type="entry name" value="rnfG"/>
    <property type="match status" value="1"/>
</dbReference>
<dbReference type="AlphaFoldDB" id="A0A1H2W1U6"/>
<dbReference type="InterPro" id="IPR007329">
    <property type="entry name" value="FMN-bd"/>
</dbReference>
<feature type="chain" id="PRO_5039353533" description="Ion-translocating oxidoreductase complex subunit G" evidence="7">
    <location>
        <begin position="26"/>
        <end position="189"/>
    </location>
</feature>
<dbReference type="EMBL" id="FNOP01000005">
    <property type="protein sequence ID" value="SDW74533.1"/>
    <property type="molecule type" value="Genomic_DNA"/>
</dbReference>
<gene>
    <name evidence="6" type="primary">rnfG</name>
    <name evidence="9" type="ORF">SAMN05216495_10567</name>
</gene>
<evidence type="ECO:0000256" key="2">
    <source>
        <dbReference type="ARBA" id="ARBA00022553"/>
    </source>
</evidence>
<dbReference type="GO" id="GO:0009055">
    <property type="term" value="F:electron transfer activity"/>
    <property type="evidence" value="ECO:0007669"/>
    <property type="project" value="InterPro"/>
</dbReference>
<keyword evidence="6" id="KW-1278">Translocase</keyword>
<accession>A0A1H2W1U6</accession>
<dbReference type="PANTHER" id="PTHR36118:SF1">
    <property type="entry name" value="ION-TRANSLOCATING OXIDOREDUCTASE COMPLEX SUBUNIT G"/>
    <property type="match status" value="1"/>
</dbReference>
<dbReference type="InterPro" id="IPR010209">
    <property type="entry name" value="Ion_transpt_RnfG/RsxG"/>
</dbReference>
<keyword evidence="2 6" id="KW-0597">Phosphoprotein</keyword>
<dbReference type="SMART" id="SM00900">
    <property type="entry name" value="FMN_bind"/>
    <property type="match status" value="1"/>
</dbReference>
<keyword evidence="1 6" id="KW-0813">Transport</keyword>
<evidence type="ECO:0000256" key="7">
    <source>
        <dbReference type="SAM" id="SignalP"/>
    </source>
</evidence>
<reference evidence="9 10" key="1">
    <citation type="submission" date="2016-10" db="EMBL/GenBank/DDBJ databases">
        <authorList>
            <person name="Varghese N."/>
            <person name="Submissions S."/>
        </authorList>
    </citation>
    <scope>NUCLEOTIDE SEQUENCE [LARGE SCALE GENOMIC DNA]</scope>
    <source>
        <strain evidence="9 10">WCC6</strain>
    </source>
</reference>
<comment type="subcellular location">
    <subcellularLocation>
        <location evidence="6">Cell membrane</location>
        <topology evidence="6">Single-pass membrane protein</topology>
    </subcellularLocation>
</comment>
<evidence type="ECO:0000256" key="3">
    <source>
        <dbReference type="ARBA" id="ARBA00022630"/>
    </source>
</evidence>
<feature type="signal peptide" evidence="7">
    <location>
        <begin position="1"/>
        <end position="25"/>
    </location>
</feature>
<dbReference type="GeneID" id="78333862"/>
<keyword evidence="4 6" id="KW-0288">FMN</keyword>
<evidence type="ECO:0000256" key="5">
    <source>
        <dbReference type="ARBA" id="ARBA00022982"/>
    </source>
</evidence>
<evidence type="ECO:0000259" key="8">
    <source>
        <dbReference type="SMART" id="SM00900"/>
    </source>
</evidence>
<dbReference type="OMA" id="YSGAIHL"/>
<keyword evidence="6" id="KW-0812">Transmembrane</keyword>
<comment type="function">
    <text evidence="6">Part of a membrane-bound complex that couples electron transfer with translocation of ions across the membrane.</text>
</comment>
<dbReference type="GO" id="GO:0022900">
    <property type="term" value="P:electron transport chain"/>
    <property type="evidence" value="ECO:0007669"/>
    <property type="project" value="UniProtKB-UniRule"/>
</dbReference>
<comment type="subunit">
    <text evidence="6">The complex is composed of six subunits: RnfA, RnfB, RnfC, RnfD, RnfE and RnfG.</text>
</comment>
<keyword evidence="5 6" id="KW-0249">Electron transport</keyword>
<sequence>MSNLFVKYTGILAIICGVSVGLVAAANEGTKDTIAKKHEADTRAAYKVVLPELGDLKKLPAPGGLITDVQQSSKDGKPNGYIYTVTPSGYGGKVTLMVGISKNGDKITGIKVMNHSETPGLGAKSTEPEWQAQFKGKALKDALAVTKQEPAKPNEIKAITAATITSRAVVTGVNAAREDYMKNHANGKD</sequence>
<dbReference type="Pfam" id="PF04205">
    <property type="entry name" value="FMN_bind"/>
    <property type="match status" value="1"/>
</dbReference>
<comment type="caution">
    <text evidence="9">The sequence shown here is derived from an EMBL/GenBank/DDBJ whole genome shotgun (WGS) entry which is preliminary data.</text>
</comment>
<evidence type="ECO:0000256" key="1">
    <source>
        <dbReference type="ARBA" id="ARBA00022448"/>
    </source>
</evidence>
<keyword evidence="6" id="KW-1133">Transmembrane helix</keyword>
<dbReference type="HAMAP" id="MF_00479">
    <property type="entry name" value="RsxG_RnfG"/>
    <property type="match status" value="1"/>
</dbReference>
<comment type="cofactor">
    <cofactor evidence="6">
        <name>FMN</name>
        <dbReference type="ChEBI" id="CHEBI:58210"/>
    </cofactor>
</comment>
<keyword evidence="6" id="KW-1003">Cell membrane</keyword>
<keyword evidence="7" id="KW-0732">Signal</keyword>
<evidence type="ECO:0000313" key="9">
    <source>
        <dbReference type="EMBL" id="SDW74533.1"/>
    </source>
</evidence>
<feature type="modified residue" description="FMN phosphoryl threonine" evidence="6">
    <location>
        <position position="163"/>
    </location>
</feature>
<comment type="similarity">
    <text evidence="6">Belongs to the RnfG family.</text>
</comment>
<feature type="domain" description="FMN-binding" evidence="8">
    <location>
        <begin position="89"/>
        <end position="180"/>
    </location>
</feature>